<evidence type="ECO:0000256" key="2">
    <source>
        <dbReference type="ARBA" id="ARBA00023125"/>
    </source>
</evidence>
<dbReference type="SUPFAM" id="SSF52540">
    <property type="entry name" value="P-loop containing nucleoside triphosphate hydrolases"/>
    <property type="match status" value="1"/>
</dbReference>
<evidence type="ECO:0000313" key="7">
    <source>
        <dbReference type="EMBL" id="CAB4042608.1"/>
    </source>
</evidence>
<feature type="non-terminal residue" evidence="7">
    <location>
        <position position="1"/>
    </location>
</feature>
<keyword evidence="7" id="KW-0347">Helicase</keyword>
<accession>A0A7D9M2D8</accession>
<reference evidence="7" key="1">
    <citation type="submission" date="2020-04" db="EMBL/GenBank/DDBJ databases">
        <authorList>
            <person name="Alioto T."/>
            <person name="Alioto T."/>
            <person name="Gomez Garrido J."/>
        </authorList>
    </citation>
    <scope>NUCLEOTIDE SEQUENCE</scope>
    <source>
        <strain evidence="7">A484AB</strain>
    </source>
</reference>
<keyword evidence="7" id="KW-0378">Hydrolase</keyword>
<evidence type="ECO:0000256" key="5">
    <source>
        <dbReference type="ARBA" id="ARBA00034808"/>
    </source>
</evidence>
<dbReference type="InterPro" id="IPR027417">
    <property type="entry name" value="P-loop_NTPase"/>
</dbReference>
<keyword evidence="7" id="KW-0067">ATP-binding</keyword>
<keyword evidence="2" id="KW-0238">DNA-binding</keyword>
<evidence type="ECO:0000256" key="3">
    <source>
        <dbReference type="ARBA" id="ARBA00023235"/>
    </source>
</evidence>
<sequence>ILEREEASETRFDQNDDEATEMNTLRPSTSLQFGEDLLEPVLKKYFSHESFRPLQKETIEANLAGKSVLTVVGTGGGKTLMFLLPGILSDKLSLIVSPIISLIDDTLLRCHNLEISVCKFTDDVPIELQEGRIVFDEVHTIATWAVCLNLAKLSRPKILLNFSKPYWTYLEDFWLLGKLFTVRI</sequence>
<feature type="domain" description="DEAD/DEAH-box helicase" evidence="6">
    <location>
        <begin position="52"/>
        <end position="115"/>
    </location>
</feature>
<name>A0A7D9M2D8_PARCT</name>
<dbReference type="GO" id="GO:0009378">
    <property type="term" value="F:four-way junction helicase activity"/>
    <property type="evidence" value="ECO:0007669"/>
    <property type="project" value="TreeGrafter"/>
</dbReference>
<dbReference type="GO" id="GO:0005694">
    <property type="term" value="C:chromosome"/>
    <property type="evidence" value="ECO:0007669"/>
    <property type="project" value="TreeGrafter"/>
</dbReference>
<keyword evidence="7" id="KW-0547">Nucleotide-binding</keyword>
<dbReference type="AlphaFoldDB" id="A0A7D9M2D8"/>
<dbReference type="InterPro" id="IPR011545">
    <property type="entry name" value="DEAD/DEAH_box_helicase_dom"/>
</dbReference>
<dbReference type="GO" id="GO:0005737">
    <property type="term" value="C:cytoplasm"/>
    <property type="evidence" value="ECO:0007669"/>
    <property type="project" value="TreeGrafter"/>
</dbReference>
<dbReference type="GO" id="GO:0005524">
    <property type="term" value="F:ATP binding"/>
    <property type="evidence" value="ECO:0007669"/>
    <property type="project" value="InterPro"/>
</dbReference>
<evidence type="ECO:0000313" key="8">
    <source>
        <dbReference type="Proteomes" id="UP001152795"/>
    </source>
</evidence>
<dbReference type="Gene3D" id="3.40.50.300">
    <property type="entry name" value="P-loop containing nucleotide triphosphate hydrolases"/>
    <property type="match status" value="1"/>
</dbReference>
<comment type="catalytic activity">
    <reaction evidence="4">
        <text>Couples ATP hydrolysis with the unwinding of duplex DNA by translocating in the 3'-5' direction.</text>
        <dbReference type="EC" id="5.6.2.4"/>
    </reaction>
</comment>
<dbReference type="PANTHER" id="PTHR13710:SF105">
    <property type="entry name" value="ATP-DEPENDENT DNA HELICASE Q1"/>
    <property type="match status" value="1"/>
</dbReference>
<keyword evidence="8" id="KW-1185">Reference proteome</keyword>
<comment type="similarity">
    <text evidence="1">Belongs to the helicase family. RecQ subfamily.</text>
</comment>
<dbReference type="GO" id="GO:0043138">
    <property type="term" value="F:3'-5' DNA helicase activity"/>
    <property type="evidence" value="ECO:0007669"/>
    <property type="project" value="UniProtKB-EC"/>
</dbReference>
<dbReference type="Proteomes" id="UP001152795">
    <property type="component" value="Unassembled WGS sequence"/>
</dbReference>
<dbReference type="EMBL" id="CACRXK020030460">
    <property type="protein sequence ID" value="CAB4042608.1"/>
    <property type="molecule type" value="Genomic_DNA"/>
</dbReference>
<gene>
    <name evidence="7" type="ORF">PACLA_8A069338</name>
</gene>
<proteinExistence type="inferred from homology"/>
<evidence type="ECO:0000256" key="4">
    <source>
        <dbReference type="ARBA" id="ARBA00034617"/>
    </source>
</evidence>
<dbReference type="EC" id="5.6.2.4" evidence="5"/>
<dbReference type="GO" id="GO:0006310">
    <property type="term" value="P:DNA recombination"/>
    <property type="evidence" value="ECO:0007669"/>
    <property type="project" value="TreeGrafter"/>
</dbReference>
<evidence type="ECO:0000259" key="6">
    <source>
        <dbReference type="Pfam" id="PF00270"/>
    </source>
</evidence>
<comment type="caution">
    <text evidence="7">The sequence shown here is derived from an EMBL/GenBank/DDBJ whole genome shotgun (WGS) entry which is preliminary data.</text>
</comment>
<keyword evidence="3" id="KW-0413">Isomerase</keyword>
<evidence type="ECO:0000256" key="1">
    <source>
        <dbReference type="ARBA" id="ARBA00005446"/>
    </source>
</evidence>
<dbReference type="PANTHER" id="PTHR13710">
    <property type="entry name" value="DNA HELICASE RECQ FAMILY MEMBER"/>
    <property type="match status" value="1"/>
</dbReference>
<dbReference type="GO" id="GO:0006281">
    <property type="term" value="P:DNA repair"/>
    <property type="evidence" value="ECO:0007669"/>
    <property type="project" value="TreeGrafter"/>
</dbReference>
<dbReference type="Pfam" id="PF00270">
    <property type="entry name" value="DEAD"/>
    <property type="match status" value="1"/>
</dbReference>
<protein>
    <recommendedName>
        <fullName evidence="5">DNA 3'-5' helicase</fullName>
        <ecNumber evidence="5">5.6.2.4</ecNumber>
    </recommendedName>
</protein>
<dbReference type="GO" id="GO:0003677">
    <property type="term" value="F:DNA binding"/>
    <property type="evidence" value="ECO:0007669"/>
    <property type="project" value="UniProtKB-KW"/>
</dbReference>
<organism evidence="7 8">
    <name type="scientific">Paramuricea clavata</name>
    <name type="common">Red gorgonian</name>
    <name type="synonym">Violescent sea-whip</name>
    <dbReference type="NCBI Taxonomy" id="317549"/>
    <lineage>
        <taxon>Eukaryota</taxon>
        <taxon>Metazoa</taxon>
        <taxon>Cnidaria</taxon>
        <taxon>Anthozoa</taxon>
        <taxon>Octocorallia</taxon>
        <taxon>Malacalcyonacea</taxon>
        <taxon>Plexauridae</taxon>
        <taxon>Paramuricea</taxon>
    </lineage>
</organism>